<protein>
    <submittedName>
        <fullName evidence="1">Uncharacterized protein</fullName>
    </submittedName>
</protein>
<dbReference type="RefSeq" id="WP_274259213.1">
    <property type="nucleotide sequence ID" value="NZ_CP117884.1"/>
</dbReference>
<evidence type="ECO:0000313" key="2">
    <source>
        <dbReference type="Proteomes" id="UP001220377"/>
    </source>
</evidence>
<dbReference type="Proteomes" id="UP001220377">
    <property type="component" value="Chromosome"/>
</dbReference>
<gene>
    <name evidence="1" type="ORF">PQ472_08860</name>
</gene>
<sequence>MTYRLQLDVDKQIFIAIDAHNTAKIGKGKTIEQAVAALKN</sequence>
<keyword evidence="2" id="KW-1185">Reference proteome</keyword>
<dbReference type="EMBL" id="CP117884">
    <property type="protein sequence ID" value="WDF82030.1"/>
    <property type="molecule type" value="Genomic_DNA"/>
</dbReference>
<organism evidence="1 2">
    <name type="scientific">Lacticaseibacillus pabuli</name>
    <dbReference type="NCBI Taxonomy" id="3025672"/>
    <lineage>
        <taxon>Bacteria</taxon>
        <taxon>Bacillati</taxon>
        <taxon>Bacillota</taxon>
        <taxon>Bacilli</taxon>
        <taxon>Lactobacillales</taxon>
        <taxon>Lactobacillaceae</taxon>
        <taxon>Lacticaseibacillus</taxon>
    </lineage>
</organism>
<evidence type="ECO:0000313" key="1">
    <source>
        <dbReference type="EMBL" id="WDF82030.1"/>
    </source>
</evidence>
<proteinExistence type="predicted"/>
<accession>A0ABY7WVT9</accession>
<name>A0ABY7WVT9_9LACO</name>
<reference evidence="1 2" key="1">
    <citation type="submission" date="2023-02" db="EMBL/GenBank/DDBJ databases">
        <title>Genome sequence of Lacticaseibacillus sp. KACC 23028.</title>
        <authorList>
            <person name="Kim S."/>
            <person name="Heo J."/>
            <person name="Kwon S.-W."/>
        </authorList>
    </citation>
    <scope>NUCLEOTIDE SEQUENCE [LARGE SCALE GENOMIC DNA]</scope>
    <source>
        <strain evidence="1 2">KACC 23028</strain>
    </source>
</reference>